<comment type="caution">
    <text evidence="2">The sequence shown here is derived from an EMBL/GenBank/DDBJ whole genome shotgun (WGS) entry which is preliminary data.</text>
</comment>
<dbReference type="GO" id="GO:0003677">
    <property type="term" value="F:DNA binding"/>
    <property type="evidence" value="ECO:0007669"/>
    <property type="project" value="InterPro"/>
</dbReference>
<protein>
    <recommendedName>
        <fullName evidence="1">Transposase IS200-like domain-containing protein</fullName>
    </recommendedName>
</protein>
<dbReference type="GO" id="GO:0006313">
    <property type="term" value="P:DNA transposition"/>
    <property type="evidence" value="ECO:0007669"/>
    <property type="project" value="InterPro"/>
</dbReference>
<evidence type="ECO:0000259" key="1">
    <source>
        <dbReference type="SMART" id="SM01321"/>
    </source>
</evidence>
<dbReference type="InterPro" id="IPR036515">
    <property type="entry name" value="Transposase_17_sf"/>
</dbReference>
<dbReference type="InterPro" id="IPR002686">
    <property type="entry name" value="Transposase_17"/>
</dbReference>
<evidence type="ECO:0000313" key="2">
    <source>
        <dbReference type="EMBL" id="OGY36944.1"/>
    </source>
</evidence>
<dbReference type="GO" id="GO:0004803">
    <property type="term" value="F:transposase activity"/>
    <property type="evidence" value="ECO:0007669"/>
    <property type="project" value="InterPro"/>
</dbReference>
<sequence length="219" mass="25597">MSMGSRNESFEVGSIYHIFSRGVEKRAIFLDDDDRYRMIMLFRHCLPRNLGLSFSNARKLHRISEWTTEGQGLVDVLCYCLMDNHIHLLLRENIEHGMTKYLQRVLNGYAKYFNLNYGRSGPLFGSRFHAVRIMNDEQLLHASRYIHINPAVAKMTTNILAYPWSSIRHYVKYEGAESYAHTSLITALLSEVEYEKFVLDQINYEQSLAAFPKLFIDEE</sequence>
<dbReference type="EMBL" id="MHHS01000024">
    <property type="protein sequence ID" value="OGY36944.1"/>
    <property type="molecule type" value="Genomic_DNA"/>
</dbReference>
<dbReference type="SMART" id="SM01321">
    <property type="entry name" value="Y1_Tnp"/>
    <property type="match status" value="1"/>
</dbReference>
<dbReference type="PANTHER" id="PTHR34322">
    <property type="entry name" value="TRANSPOSASE, Y1_TNP DOMAIN-CONTAINING"/>
    <property type="match status" value="1"/>
</dbReference>
<proteinExistence type="predicted"/>
<name>A0A1G1XAG8_9BACT</name>
<dbReference type="Gene3D" id="3.30.70.1290">
    <property type="entry name" value="Transposase IS200-like"/>
    <property type="match status" value="1"/>
</dbReference>
<dbReference type="PANTHER" id="PTHR34322:SF2">
    <property type="entry name" value="TRANSPOSASE IS200-LIKE DOMAIN-CONTAINING PROTEIN"/>
    <property type="match status" value="1"/>
</dbReference>
<dbReference type="Proteomes" id="UP000177941">
    <property type="component" value="Unassembled WGS sequence"/>
</dbReference>
<organism evidence="2 3">
    <name type="scientific">Candidatus Andersenbacteria bacterium RIFCSPHIGHO2_12_FULL_45_11b</name>
    <dbReference type="NCBI Taxonomy" id="1797282"/>
    <lineage>
        <taxon>Bacteria</taxon>
        <taxon>Candidatus Anderseniibacteriota</taxon>
    </lineage>
</organism>
<gene>
    <name evidence="2" type="ORF">A3E36_04195</name>
</gene>
<feature type="domain" description="Transposase IS200-like" evidence="1">
    <location>
        <begin position="11"/>
        <end position="149"/>
    </location>
</feature>
<accession>A0A1G1XAG8</accession>
<dbReference type="AlphaFoldDB" id="A0A1G1XAG8"/>
<evidence type="ECO:0000313" key="3">
    <source>
        <dbReference type="Proteomes" id="UP000177941"/>
    </source>
</evidence>
<dbReference type="SUPFAM" id="SSF143422">
    <property type="entry name" value="Transposase IS200-like"/>
    <property type="match status" value="1"/>
</dbReference>
<reference evidence="2 3" key="1">
    <citation type="journal article" date="2016" name="Nat. Commun.">
        <title>Thousands of microbial genomes shed light on interconnected biogeochemical processes in an aquifer system.</title>
        <authorList>
            <person name="Anantharaman K."/>
            <person name="Brown C.T."/>
            <person name="Hug L.A."/>
            <person name="Sharon I."/>
            <person name="Castelle C.J."/>
            <person name="Probst A.J."/>
            <person name="Thomas B.C."/>
            <person name="Singh A."/>
            <person name="Wilkins M.J."/>
            <person name="Karaoz U."/>
            <person name="Brodie E.L."/>
            <person name="Williams K.H."/>
            <person name="Hubbard S.S."/>
            <person name="Banfield J.F."/>
        </authorList>
    </citation>
    <scope>NUCLEOTIDE SEQUENCE [LARGE SCALE GENOMIC DNA]</scope>
</reference>